<protein>
    <recommendedName>
        <fullName evidence="10">Mitochondrial distribution and morphology protein 34</fullName>
    </recommendedName>
</protein>
<evidence type="ECO:0000256" key="1">
    <source>
        <dbReference type="ARBA" id="ARBA00004370"/>
    </source>
</evidence>
<dbReference type="OrthoDB" id="17927at2759"/>
<evidence type="ECO:0000313" key="13">
    <source>
        <dbReference type="EMBL" id="KAG2214800.1"/>
    </source>
</evidence>
<keyword evidence="4 10" id="KW-0812">Transmembrane</keyword>
<dbReference type="EMBL" id="JAEPRC010000020">
    <property type="protein sequence ID" value="KAG2214800.1"/>
    <property type="molecule type" value="Genomic_DNA"/>
</dbReference>
<dbReference type="CDD" id="cd21673">
    <property type="entry name" value="SMP_Mdm34"/>
    <property type="match status" value="1"/>
</dbReference>
<evidence type="ECO:0000256" key="3">
    <source>
        <dbReference type="ARBA" id="ARBA00022452"/>
    </source>
</evidence>
<evidence type="ECO:0000256" key="9">
    <source>
        <dbReference type="ARBA" id="ARBA00023136"/>
    </source>
</evidence>
<evidence type="ECO:0000256" key="8">
    <source>
        <dbReference type="ARBA" id="ARBA00023128"/>
    </source>
</evidence>
<evidence type="ECO:0000256" key="11">
    <source>
        <dbReference type="SAM" id="Coils"/>
    </source>
</evidence>
<feature type="coiled-coil region" evidence="11">
    <location>
        <begin position="196"/>
        <end position="226"/>
    </location>
</feature>
<keyword evidence="2" id="KW-0813">Transport</keyword>
<keyword evidence="6" id="KW-0445">Lipid transport</keyword>
<dbReference type="Pfam" id="PF26545">
    <property type="entry name" value="Mdm34_N"/>
    <property type="match status" value="1"/>
</dbReference>
<comment type="domain">
    <text evidence="10">Lacks alpha-helical transmembrane segments, suggesting that it resides in the membrane via beta-sheet conformations similar to those predicted for other outer membrane proteins and porin.</text>
</comment>
<keyword evidence="8 10" id="KW-0496">Mitochondrion</keyword>
<evidence type="ECO:0000256" key="6">
    <source>
        <dbReference type="ARBA" id="ARBA00023055"/>
    </source>
</evidence>
<name>A0A8H7RQG4_9FUNG</name>
<keyword evidence="9 10" id="KW-0472">Membrane</keyword>
<feature type="domain" description="SMP-LTD" evidence="12">
    <location>
        <begin position="1"/>
        <end position="193"/>
    </location>
</feature>
<evidence type="ECO:0000256" key="5">
    <source>
        <dbReference type="ARBA" id="ARBA00022787"/>
    </source>
</evidence>
<dbReference type="InterPro" id="IPR031468">
    <property type="entry name" value="SMP_LBD"/>
</dbReference>
<keyword evidence="11" id="KW-0175">Coiled coil</keyword>
<comment type="subunit">
    <text evidence="10">Component of the ER-mitochondria encounter structure (ERMES) or MDM complex, composed of MMM1, MDM10, MDM12 and MDM34.</text>
</comment>
<dbReference type="GO" id="GO:0008289">
    <property type="term" value="F:lipid binding"/>
    <property type="evidence" value="ECO:0007669"/>
    <property type="project" value="UniProtKB-KW"/>
</dbReference>
<keyword evidence="3 10" id="KW-1134">Transmembrane beta strand</keyword>
<gene>
    <name evidence="10" type="primary">MDM34</name>
    <name evidence="13" type="ORF">INT46_006592</name>
</gene>
<dbReference type="GO" id="GO:0032865">
    <property type="term" value="C:ERMES complex"/>
    <property type="evidence" value="ECO:0007669"/>
    <property type="project" value="UniProtKB-UniRule"/>
</dbReference>
<comment type="similarity">
    <text evidence="10">Belongs to the MDM34 family.</text>
</comment>
<comment type="subcellular location">
    <subcellularLocation>
        <location evidence="1">Membrane</location>
    </subcellularLocation>
    <subcellularLocation>
        <location evidence="10">Mitochondrion outer membrane</location>
        <topology evidence="10">Multi-pass membrane protein</topology>
    </subcellularLocation>
    <text evidence="10">The ERMES/MDM complex localizes to a few discrete foci (around 10 per single cell), that represent mitochondria-endoplasmic reticulum junctions. These foci are often found next to mtDNA nucleoids.</text>
</comment>
<keyword evidence="5 10" id="KW-1000">Mitochondrion outer membrane</keyword>
<comment type="function">
    <text evidence="10">Component of the ERMES/MDM complex, which serves as a molecular tether to connect the endoplasmic reticulum (ER) and mitochondria. Components of this complex are involved in the control of mitochondrial shape and protein biogenesis, and function in nonvesicular lipid trafficking between the ER and mitochondria. MDM34 is required for the interaction of the ER-resident membrane protein MMM1 and the outer mitochondrial membrane-resident beta-barrel protein MDM10.</text>
</comment>
<dbReference type="GO" id="GO:0015914">
    <property type="term" value="P:phospholipid transport"/>
    <property type="evidence" value="ECO:0007669"/>
    <property type="project" value="TreeGrafter"/>
</dbReference>
<dbReference type="Proteomes" id="UP000650833">
    <property type="component" value="Unassembled WGS sequence"/>
</dbReference>
<dbReference type="AlphaFoldDB" id="A0A8H7RQG4"/>
<dbReference type="PANTHER" id="PTHR28185">
    <property type="entry name" value="MITOCHONDRIAL DISTRIBUTION AND MORPHOLOGY PROTEIN 34"/>
    <property type="match status" value="1"/>
</dbReference>
<keyword evidence="14" id="KW-1185">Reference proteome</keyword>
<accession>A0A8H7RQG4</accession>
<dbReference type="HAMAP" id="MF_03105">
    <property type="entry name" value="Mdm34"/>
    <property type="match status" value="1"/>
</dbReference>
<sequence length="502" mass="56620">MAFRFNWPEFDQEFYVEAKSQLETAMNKGNKPSVIVDHITVKELNMGTQPPELEILEIGELGNDKFRGIFKLNYAGDAYIEVQTKVQANPMHAKVSELPRHSRPSILAADQPLVVPMILRISDLKLRGIVVLVVSKTKGVTLVFKNDPLESIRVSSTFDSVSILRDFLQRQIEAQLRNLLQEDLPVMIHNLSLRYIQSEEEKKKRKEQEERQQKLLQQQQERLSISSEPLFPMRRPFSSWSMASTPFTAPLMRARSSTYYSDDLTIPELDANYPLTPRSQPSSICTPLTGAFDLNDEYGCFDEFCTSPTTTVGFGSFSDTYEKNINNINSAGVCRTAPMTAANLFTHNRQYNSTNGNVNQLGISPLLYKEYHPMAAMMYAAQQDTLSETGLSTPSMADIYSEADAPWYAVEGPELGPSHIAPPETAFMDDKIIVLKPSENNMAAKLSLLTSVNYTLSPLTESISNFTFRSLPHVKKSNSTLLRNKKVPKRRITRLNMSVPRL</sequence>
<dbReference type="InterPro" id="IPR058825">
    <property type="entry name" value="MDM34_N"/>
</dbReference>
<organism evidence="13 14">
    <name type="scientific">Mucor plumbeus</name>
    <dbReference type="NCBI Taxonomy" id="97098"/>
    <lineage>
        <taxon>Eukaryota</taxon>
        <taxon>Fungi</taxon>
        <taxon>Fungi incertae sedis</taxon>
        <taxon>Mucoromycota</taxon>
        <taxon>Mucoromycotina</taxon>
        <taxon>Mucoromycetes</taxon>
        <taxon>Mucorales</taxon>
        <taxon>Mucorineae</taxon>
        <taxon>Mucoraceae</taxon>
        <taxon>Mucor</taxon>
    </lineage>
</organism>
<reference evidence="13" key="1">
    <citation type="submission" date="2020-12" db="EMBL/GenBank/DDBJ databases">
        <title>Metabolic potential, ecology and presence of endohyphal bacteria is reflected in genomic diversity of Mucoromycotina.</title>
        <authorList>
            <person name="Muszewska A."/>
            <person name="Okrasinska A."/>
            <person name="Steczkiewicz K."/>
            <person name="Drgas O."/>
            <person name="Orlowska M."/>
            <person name="Perlinska-Lenart U."/>
            <person name="Aleksandrzak-Piekarczyk T."/>
            <person name="Szatraj K."/>
            <person name="Zielenkiewicz U."/>
            <person name="Pilsyk S."/>
            <person name="Malc E."/>
            <person name="Mieczkowski P."/>
            <person name="Kruszewska J.S."/>
            <person name="Biernat P."/>
            <person name="Pawlowska J."/>
        </authorList>
    </citation>
    <scope>NUCLEOTIDE SEQUENCE</scope>
    <source>
        <strain evidence="13">CBS 226.32</strain>
    </source>
</reference>
<keyword evidence="7" id="KW-0446">Lipid-binding</keyword>
<dbReference type="PROSITE" id="PS51847">
    <property type="entry name" value="SMP"/>
    <property type="match status" value="1"/>
</dbReference>
<dbReference type="InterPro" id="IPR027536">
    <property type="entry name" value="MDM34"/>
</dbReference>
<dbReference type="PANTHER" id="PTHR28185:SF1">
    <property type="entry name" value="MITOCHONDRIAL DISTRIBUTION AND MORPHOLOGY PROTEIN 34"/>
    <property type="match status" value="1"/>
</dbReference>
<evidence type="ECO:0000256" key="4">
    <source>
        <dbReference type="ARBA" id="ARBA00022692"/>
    </source>
</evidence>
<evidence type="ECO:0000256" key="10">
    <source>
        <dbReference type="HAMAP-Rule" id="MF_03105"/>
    </source>
</evidence>
<evidence type="ECO:0000313" key="14">
    <source>
        <dbReference type="Proteomes" id="UP000650833"/>
    </source>
</evidence>
<evidence type="ECO:0000259" key="12">
    <source>
        <dbReference type="PROSITE" id="PS51847"/>
    </source>
</evidence>
<evidence type="ECO:0000256" key="2">
    <source>
        <dbReference type="ARBA" id="ARBA00022448"/>
    </source>
</evidence>
<comment type="caution">
    <text evidence="13">The sequence shown here is derived from an EMBL/GenBank/DDBJ whole genome shotgun (WGS) entry which is preliminary data.</text>
</comment>
<dbReference type="GO" id="GO:0007005">
    <property type="term" value="P:mitochondrion organization"/>
    <property type="evidence" value="ECO:0007669"/>
    <property type="project" value="InterPro"/>
</dbReference>
<proteinExistence type="inferred from homology"/>
<dbReference type="GO" id="GO:1990456">
    <property type="term" value="P:mitochondrion-endoplasmic reticulum membrane tethering"/>
    <property type="evidence" value="ECO:0007669"/>
    <property type="project" value="TreeGrafter"/>
</dbReference>
<evidence type="ECO:0000256" key="7">
    <source>
        <dbReference type="ARBA" id="ARBA00023121"/>
    </source>
</evidence>